<keyword evidence="2" id="KW-0238">DNA-binding</keyword>
<evidence type="ECO:0000256" key="1">
    <source>
        <dbReference type="ARBA" id="ARBA00023015"/>
    </source>
</evidence>
<gene>
    <name evidence="5" type="ORF">C2E16_05340</name>
</gene>
<feature type="domain" description="HTH hxlR-type" evidence="4">
    <location>
        <begin position="15"/>
        <end position="116"/>
    </location>
</feature>
<sequence length="131" mass="15269">MPTIVDGKLYFYADSEPRRLMELFAVKWTTMVIHALYHWPGGKCRTGELQRSLQGISKKMLIQTLREVEQRGLVRRHVYNMVPPKVEYQLTELGWTFAEPIEQMYQWGLENKAALDAMEAALRASRSEHAE</sequence>
<evidence type="ECO:0000313" key="6">
    <source>
        <dbReference type="Proteomes" id="UP000237673"/>
    </source>
</evidence>
<keyword evidence="6" id="KW-1185">Reference proteome</keyword>
<proteinExistence type="predicted"/>
<evidence type="ECO:0000256" key="3">
    <source>
        <dbReference type="ARBA" id="ARBA00023163"/>
    </source>
</evidence>
<dbReference type="PANTHER" id="PTHR33204">
    <property type="entry name" value="TRANSCRIPTIONAL REGULATOR, MARR FAMILY"/>
    <property type="match status" value="1"/>
</dbReference>
<keyword evidence="1" id="KW-0805">Transcription regulation</keyword>
<dbReference type="EMBL" id="CP026378">
    <property type="protein sequence ID" value="AUY24390.1"/>
    <property type="molecule type" value="Genomic_DNA"/>
</dbReference>
<dbReference type="Proteomes" id="UP000237673">
    <property type="component" value="Chromosome"/>
</dbReference>
<keyword evidence="3" id="KW-0804">Transcription</keyword>
<dbReference type="PANTHER" id="PTHR33204:SF18">
    <property type="entry name" value="TRANSCRIPTIONAL REGULATORY PROTEIN"/>
    <property type="match status" value="1"/>
</dbReference>
<dbReference type="Pfam" id="PF01638">
    <property type="entry name" value="HxlR"/>
    <property type="match status" value="1"/>
</dbReference>
<dbReference type="GeneID" id="84630526"/>
<accession>A0ABM6RZ17</accession>
<protein>
    <submittedName>
        <fullName evidence="5">Transcriptional regulator</fullName>
    </submittedName>
</protein>
<organism evidence="5 6">
    <name type="scientific">Mixta calida</name>
    <dbReference type="NCBI Taxonomy" id="665913"/>
    <lineage>
        <taxon>Bacteria</taxon>
        <taxon>Pseudomonadati</taxon>
        <taxon>Pseudomonadota</taxon>
        <taxon>Gammaproteobacteria</taxon>
        <taxon>Enterobacterales</taxon>
        <taxon>Erwiniaceae</taxon>
        <taxon>Mixta</taxon>
    </lineage>
</organism>
<dbReference type="InterPro" id="IPR036388">
    <property type="entry name" value="WH-like_DNA-bd_sf"/>
</dbReference>
<evidence type="ECO:0000313" key="5">
    <source>
        <dbReference type="EMBL" id="AUY24390.1"/>
    </source>
</evidence>
<dbReference type="Gene3D" id="1.10.10.10">
    <property type="entry name" value="Winged helix-like DNA-binding domain superfamily/Winged helix DNA-binding domain"/>
    <property type="match status" value="1"/>
</dbReference>
<reference evidence="5 6" key="1">
    <citation type="submission" date="2018-01" db="EMBL/GenBank/DDBJ databases">
        <title>Complete and assembled Genome of Pantoea calida DSM22759T.</title>
        <authorList>
            <person name="Stevens M.J.A."/>
            <person name="Zurfluh K."/>
            <person name="Stephan R."/>
        </authorList>
    </citation>
    <scope>NUCLEOTIDE SEQUENCE [LARGE SCALE GENOMIC DNA]</scope>
    <source>
        <strain evidence="5 6">DSM 22759</strain>
    </source>
</reference>
<dbReference type="PROSITE" id="PS51118">
    <property type="entry name" value="HTH_HXLR"/>
    <property type="match status" value="1"/>
</dbReference>
<dbReference type="InterPro" id="IPR002577">
    <property type="entry name" value="HTH_HxlR"/>
</dbReference>
<evidence type="ECO:0000259" key="4">
    <source>
        <dbReference type="PROSITE" id="PS51118"/>
    </source>
</evidence>
<dbReference type="RefSeq" id="WP_038627714.1">
    <property type="nucleotide sequence ID" value="NZ_CAXOMJ010000018.1"/>
</dbReference>
<evidence type="ECO:0000256" key="2">
    <source>
        <dbReference type="ARBA" id="ARBA00023125"/>
    </source>
</evidence>
<dbReference type="SUPFAM" id="SSF46785">
    <property type="entry name" value="Winged helix' DNA-binding domain"/>
    <property type="match status" value="1"/>
</dbReference>
<dbReference type="InterPro" id="IPR036390">
    <property type="entry name" value="WH_DNA-bd_sf"/>
</dbReference>
<name>A0ABM6RZ17_9GAMM</name>